<keyword evidence="1" id="KW-1003">Cell membrane</keyword>
<dbReference type="GO" id="GO:0008233">
    <property type="term" value="F:peptidase activity"/>
    <property type="evidence" value="ECO:0007669"/>
    <property type="project" value="UniProtKB-KW"/>
</dbReference>
<evidence type="ECO:0000256" key="8">
    <source>
        <dbReference type="SAM" id="Phobius"/>
    </source>
</evidence>
<dbReference type="Pfam" id="PF04647">
    <property type="entry name" value="AgrB"/>
    <property type="match status" value="1"/>
</dbReference>
<feature type="transmembrane region" description="Helical" evidence="8">
    <location>
        <begin position="80"/>
        <end position="103"/>
    </location>
</feature>
<gene>
    <name evidence="9" type="primary">agrB2</name>
    <name evidence="9" type="ordered locus">Curi_c14200</name>
</gene>
<organism evidence="9 10">
    <name type="scientific">Gottschalkia acidurici (strain ATCC 7906 / DSM 604 / BCRC 14475 / CIP 104303 / KCTC 5404 / NCIMB 10678 / 9a)</name>
    <name type="common">Clostridium acidurici</name>
    <dbReference type="NCBI Taxonomy" id="1128398"/>
    <lineage>
        <taxon>Bacteria</taxon>
        <taxon>Bacillati</taxon>
        <taxon>Bacillota</taxon>
        <taxon>Tissierellia</taxon>
        <taxon>Tissierellales</taxon>
        <taxon>Gottschalkiaceae</taxon>
        <taxon>Gottschalkia</taxon>
    </lineage>
</organism>
<keyword evidence="7 8" id="KW-0472">Membrane</keyword>
<evidence type="ECO:0000256" key="3">
    <source>
        <dbReference type="ARBA" id="ARBA00022670"/>
    </source>
</evidence>
<keyword evidence="5 9" id="KW-0378">Hydrolase</keyword>
<dbReference type="HOGENOM" id="CLU_1438759_0_0_9"/>
<reference evidence="9 10" key="1">
    <citation type="journal article" date="2012" name="PLoS ONE">
        <title>The purine-utilizing bacterium Clostridium acidurici 9a: a genome-guided metabolic reconsideration.</title>
        <authorList>
            <person name="Hartwich K."/>
            <person name="Poehlein A."/>
            <person name="Daniel R."/>
        </authorList>
    </citation>
    <scope>NUCLEOTIDE SEQUENCE [LARGE SCALE GENOMIC DNA]</scope>
    <source>
        <strain evidence="10">ATCC 7906 / DSM 604 / BCRC 14475 / CIP 104303 / KCTC 5404 / NCIMB 10678 / 9a</strain>
    </source>
</reference>
<evidence type="ECO:0000256" key="7">
    <source>
        <dbReference type="ARBA" id="ARBA00023136"/>
    </source>
</evidence>
<keyword evidence="3" id="KW-0645">Protease</keyword>
<dbReference type="GO" id="GO:0009372">
    <property type="term" value="P:quorum sensing"/>
    <property type="evidence" value="ECO:0007669"/>
    <property type="project" value="UniProtKB-KW"/>
</dbReference>
<evidence type="ECO:0000256" key="6">
    <source>
        <dbReference type="ARBA" id="ARBA00022989"/>
    </source>
</evidence>
<dbReference type="GO" id="GO:0006508">
    <property type="term" value="P:proteolysis"/>
    <property type="evidence" value="ECO:0007669"/>
    <property type="project" value="UniProtKB-KW"/>
</dbReference>
<feature type="transmembrane region" description="Helical" evidence="8">
    <location>
        <begin position="145"/>
        <end position="162"/>
    </location>
</feature>
<dbReference type="Proteomes" id="UP000006094">
    <property type="component" value="Chromosome"/>
</dbReference>
<keyword evidence="2" id="KW-0673">Quorum sensing</keyword>
<dbReference type="InterPro" id="IPR006741">
    <property type="entry name" value="AgrB"/>
</dbReference>
<accession>K0B0K4</accession>
<name>K0B0K4_GOTA9</name>
<evidence type="ECO:0000313" key="9">
    <source>
        <dbReference type="EMBL" id="AFS78430.1"/>
    </source>
</evidence>
<dbReference type="AlphaFoldDB" id="K0B0K4"/>
<proteinExistence type="predicted"/>
<feature type="transmembrane region" description="Helical" evidence="8">
    <location>
        <begin position="36"/>
        <end position="59"/>
    </location>
</feature>
<dbReference type="EMBL" id="CP003326">
    <property type="protein sequence ID" value="AFS78430.1"/>
    <property type="molecule type" value="Genomic_DNA"/>
</dbReference>
<dbReference type="STRING" id="1128398.Curi_c14200"/>
<dbReference type="GO" id="GO:0016020">
    <property type="term" value="C:membrane"/>
    <property type="evidence" value="ECO:0007669"/>
    <property type="project" value="InterPro"/>
</dbReference>
<evidence type="ECO:0000256" key="1">
    <source>
        <dbReference type="ARBA" id="ARBA00022475"/>
    </source>
</evidence>
<keyword evidence="4 8" id="KW-0812">Transmembrane</keyword>
<evidence type="ECO:0000256" key="5">
    <source>
        <dbReference type="ARBA" id="ARBA00022801"/>
    </source>
</evidence>
<dbReference type="OrthoDB" id="9815055at2"/>
<protein>
    <submittedName>
        <fullName evidence="9">Accessory gene regulator B</fullName>
        <ecNumber evidence="9">3.4.-.-</ecNumber>
    </submittedName>
</protein>
<evidence type="ECO:0000256" key="4">
    <source>
        <dbReference type="ARBA" id="ARBA00022692"/>
    </source>
</evidence>
<keyword evidence="6 8" id="KW-1133">Transmembrane helix</keyword>
<evidence type="ECO:0000313" key="10">
    <source>
        <dbReference type="Proteomes" id="UP000006094"/>
    </source>
</evidence>
<sequence length="196" mass="22932">MNGIIKLFAYKIYKHTDKYNKDKHDKDEWREVLEYIVYRIMTFTLLITMLVILSNLFTIDNDIYVFTISFLILKRKFGGMHLESEVGCFILSLIFPLIVYFLFKNTHTQSEILIIMSITSAFMLAKIGTVDNVVRKLKKEHKLKLQKQGIIVLIIMLSINLYTNNQFISLALIFTVINCLIGKIQYIKKIAGHEKK</sequence>
<dbReference type="KEGG" id="cad:Curi_c14200"/>
<dbReference type="EC" id="3.4.-.-" evidence="9"/>
<feature type="transmembrane region" description="Helical" evidence="8">
    <location>
        <begin position="109"/>
        <end position="125"/>
    </location>
</feature>
<evidence type="ECO:0000256" key="2">
    <source>
        <dbReference type="ARBA" id="ARBA00022654"/>
    </source>
</evidence>
<keyword evidence="10" id="KW-1185">Reference proteome</keyword>
<dbReference type="RefSeq" id="WP_014967567.1">
    <property type="nucleotide sequence ID" value="NC_018664.1"/>
</dbReference>